<comment type="caution">
    <text evidence="2">The sequence shown here is derived from an EMBL/GenBank/DDBJ whole genome shotgun (WGS) entry which is preliminary data.</text>
</comment>
<reference evidence="2" key="1">
    <citation type="submission" date="2021-09" db="EMBL/GenBank/DDBJ databases">
        <title>Genome analysis of Fictibacillus sp. KIGAM418 isolated from marine sediment.</title>
        <authorList>
            <person name="Seo M.-J."/>
            <person name="Cho E.-S."/>
            <person name="Hwang C.Y."/>
        </authorList>
    </citation>
    <scope>NUCLEOTIDE SEQUENCE</scope>
    <source>
        <strain evidence="2">KIGAM418</strain>
    </source>
</reference>
<feature type="transmembrane region" description="Helical" evidence="1">
    <location>
        <begin position="67"/>
        <end position="87"/>
    </location>
</feature>
<keyword evidence="1" id="KW-1133">Transmembrane helix</keyword>
<dbReference type="Proteomes" id="UP001139011">
    <property type="component" value="Unassembled WGS sequence"/>
</dbReference>
<dbReference type="EMBL" id="JAIWJX010000002">
    <property type="protein sequence ID" value="MCK6255497.1"/>
    <property type="molecule type" value="Genomic_DNA"/>
</dbReference>
<protein>
    <submittedName>
        <fullName evidence="2">Uncharacterized protein</fullName>
    </submittedName>
</protein>
<evidence type="ECO:0000256" key="1">
    <source>
        <dbReference type="SAM" id="Phobius"/>
    </source>
</evidence>
<proteinExistence type="predicted"/>
<evidence type="ECO:0000313" key="3">
    <source>
        <dbReference type="Proteomes" id="UP001139011"/>
    </source>
</evidence>
<gene>
    <name evidence="2" type="ORF">LCY76_02515</name>
</gene>
<dbReference type="RefSeq" id="WP_248251318.1">
    <property type="nucleotide sequence ID" value="NZ_JAIWJX010000002.1"/>
</dbReference>
<feature type="transmembrane region" description="Helical" evidence="1">
    <location>
        <begin position="20"/>
        <end position="39"/>
    </location>
</feature>
<keyword evidence="3" id="KW-1185">Reference proteome</keyword>
<keyword evidence="1" id="KW-0472">Membrane</keyword>
<keyword evidence="1" id="KW-0812">Transmembrane</keyword>
<accession>A0A9X1X7I9</accession>
<sequence length="88" mass="9853">MRQIKFMLKQFLKEPLWFKLLIIAALLISIIFSSSYFSHHAYNESISKLAAAIFLGAYGIKFRRSPVTSIILFVAAAIGIYLAISAVV</sequence>
<name>A0A9X1X7I9_9BACL</name>
<dbReference type="AlphaFoldDB" id="A0A9X1X7I9"/>
<organism evidence="2 3">
    <name type="scientific">Fictibacillus marinisediminis</name>
    <dbReference type="NCBI Taxonomy" id="2878389"/>
    <lineage>
        <taxon>Bacteria</taxon>
        <taxon>Bacillati</taxon>
        <taxon>Bacillota</taxon>
        <taxon>Bacilli</taxon>
        <taxon>Bacillales</taxon>
        <taxon>Fictibacillaceae</taxon>
        <taxon>Fictibacillus</taxon>
    </lineage>
</organism>
<evidence type="ECO:0000313" key="2">
    <source>
        <dbReference type="EMBL" id="MCK6255497.1"/>
    </source>
</evidence>